<feature type="binding site" evidence="1">
    <location>
        <position position="54"/>
    </location>
    <ligand>
        <name>Mg(2+)</name>
        <dbReference type="ChEBI" id="CHEBI:18420"/>
        <label>1</label>
    </ligand>
</feature>
<dbReference type="InterPro" id="IPR050792">
    <property type="entry name" value="ADP-ribosylglycohydrolase"/>
</dbReference>
<dbReference type="Gene3D" id="1.10.4080.10">
    <property type="entry name" value="ADP-ribosylation/Crystallin J1"/>
    <property type="match status" value="1"/>
</dbReference>
<dbReference type="InterPro" id="IPR036705">
    <property type="entry name" value="Ribosyl_crysJ1_sf"/>
</dbReference>
<feature type="binding site" evidence="1">
    <location>
        <position position="52"/>
    </location>
    <ligand>
        <name>Mg(2+)</name>
        <dbReference type="ChEBI" id="CHEBI:18420"/>
        <label>1</label>
    </ligand>
</feature>
<dbReference type="EMBL" id="QKWW01000002">
    <property type="protein sequence ID" value="PZT57734.1"/>
    <property type="molecule type" value="Genomic_DNA"/>
</dbReference>
<dbReference type="RefSeq" id="WP_111268318.1">
    <property type="nucleotide sequence ID" value="NZ_QKWW01000002.1"/>
</dbReference>
<keyword evidence="1" id="KW-0479">Metal-binding</keyword>
<comment type="cofactor">
    <cofactor evidence="1">
        <name>Mg(2+)</name>
        <dbReference type="ChEBI" id="CHEBI:18420"/>
    </cofactor>
    <text evidence="1">Binds 2 magnesium ions per subunit.</text>
</comment>
<feature type="binding site" evidence="1">
    <location>
        <position position="260"/>
    </location>
    <ligand>
        <name>Mg(2+)</name>
        <dbReference type="ChEBI" id="CHEBI:18420"/>
        <label>1</label>
    </ligand>
</feature>
<dbReference type="PANTHER" id="PTHR16222:SF12">
    <property type="entry name" value="ADP-RIBOSYLGLYCOHYDROLASE-RELATED"/>
    <property type="match status" value="1"/>
</dbReference>
<dbReference type="SUPFAM" id="SSF101478">
    <property type="entry name" value="ADP-ribosylglycohydrolase"/>
    <property type="match status" value="1"/>
</dbReference>
<evidence type="ECO:0000256" key="1">
    <source>
        <dbReference type="PIRSR" id="PIRSR605502-1"/>
    </source>
</evidence>
<dbReference type="PANTHER" id="PTHR16222">
    <property type="entry name" value="ADP-RIBOSYLGLYCOHYDROLASE"/>
    <property type="match status" value="1"/>
</dbReference>
<sequence>MLNKDRFDGCLIGLAVGDALGTTVEFSAPGTFEPVTDMIGGGVFGLEAGQWTDDTSMALCLAESLIRQQGFDAADQMRRYTNWYKVGYMSSTGECFDIGGATRSALERFVRTDEPYSGSSDPMTAGNGSIMRLAPVAMAYAHQPAEAVRYAGLSSRTTHAALESVEACEALAAIVVAGLRGADKATMLSPETMKRWRTEPGMPFSPGIEEVVSGSYQRKEPPEIQGSGYVVRSLEAALWAFYKSSSFADGALLAVNLGDDADTTGAVYGQIAGAYYGQSGIPAHWQDKLTMKEDFERLNEALWLKAHGEDAQVNK</sequence>
<reference evidence="2 3" key="1">
    <citation type="submission" date="2018-06" db="EMBL/GenBank/DDBJ databases">
        <title>Isolation of heavy metals resistant Paenibacillus silvae NC2 from Gold-Copper mine in ZiJin, China.</title>
        <authorList>
            <person name="Xu J."/>
            <person name="Mazhar H.S."/>
            <person name="Rensing C."/>
        </authorList>
    </citation>
    <scope>NUCLEOTIDE SEQUENCE [LARGE SCALE GENOMIC DNA]</scope>
    <source>
        <strain evidence="2 3">NC2</strain>
    </source>
</reference>
<keyword evidence="1" id="KW-0460">Magnesium</keyword>
<dbReference type="InterPro" id="IPR005502">
    <property type="entry name" value="Ribosyl_crysJ1"/>
</dbReference>
<feature type="binding site" evidence="1">
    <location>
        <position position="262"/>
    </location>
    <ligand>
        <name>Mg(2+)</name>
        <dbReference type="ChEBI" id="CHEBI:18420"/>
        <label>1</label>
    </ligand>
</feature>
<evidence type="ECO:0000313" key="2">
    <source>
        <dbReference type="EMBL" id="PZT57734.1"/>
    </source>
</evidence>
<evidence type="ECO:0000313" key="3">
    <source>
        <dbReference type="Proteomes" id="UP000249204"/>
    </source>
</evidence>
<comment type="caution">
    <text evidence="2">The sequence shown here is derived from an EMBL/GenBank/DDBJ whole genome shotgun (WGS) entry which is preliminary data.</text>
</comment>
<dbReference type="Pfam" id="PF03747">
    <property type="entry name" value="ADP_ribosyl_GH"/>
    <property type="match status" value="1"/>
</dbReference>
<dbReference type="GO" id="GO:0046872">
    <property type="term" value="F:metal ion binding"/>
    <property type="evidence" value="ECO:0007669"/>
    <property type="project" value="UniProtKB-KW"/>
</dbReference>
<protein>
    <submittedName>
        <fullName evidence="2">ADP-ribosylglycohydrolase family protein</fullName>
    </submittedName>
</protein>
<gene>
    <name evidence="2" type="ORF">DN757_00500</name>
</gene>
<keyword evidence="2" id="KW-0378">Hydrolase</keyword>
<feature type="binding site" evidence="1">
    <location>
        <position position="53"/>
    </location>
    <ligand>
        <name>Mg(2+)</name>
        <dbReference type="ChEBI" id="CHEBI:18420"/>
        <label>1</label>
    </ligand>
</feature>
<name>A0A2W6NPI3_9BACL</name>
<feature type="binding site" evidence="1">
    <location>
        <position position="263"/>
    </location>
    <ligand>
        <name>Mg(2+)</name>
        <dbReference type="ChEBI" id="CHEBI:18420"/>
        <label>1</label>
    </ligand>
</feature>
<dbReference type="GO" id="GO:0016787">
    <property type="term" value="F:hydrolase activity"/>
    <property type="evidence" value="ECO:0007669"/>
    <property type="project" value="UniProtKB-KW"/>
</dbReference>
<accession>A0A2W6NPI3</accession>
<dbReference type="Proteomes" id="UP000249204">
    <property type="component" value="Unassembled WGS sequence"/>
</dbReference>
<dbReference type="AlphaFoldDB" id="A0A2W6NPI3"/>
<organism evidence="2 3">
    <name type="scientific">Paenibacillus silvae</name>
    <dbReference type="NCBI Taxonomy" id="1325358"/>
    <lineage>
        <taxon>Bacteria</taxon>
        <taxon>Bacillati</taxon>
        <taxon>Bacillota</taxon>
        <taxon>Bacilli</taxon>
        <taxon>Bacillales</taxon>
        <taxon>Paenibacillaceae</taxon>
        <taxon>Paenibacillus</taxon>
    </lineage>
</organism>
<proteinExistence type="predicted"/>